<dbReference type="Proteomes" id="UP001201273">
    <property type="component" value="Unassembled WGS sequence"/>
</dbReference>
<name>A0ABS8WAC8_9GAMM</name>
<dbReference type="NCBIfam" id="TIGR04039">
    <property type="entry name" value="MXAN_0977_Heme2"/>
    <property type="match status" value="1"/>
</dbReference>
<dbReference type="Pfam" id="PF03150">
    <property type="entry name" value="CCP_MauG"/>
    <property type="match status" value="1"/>
</dbReference>
<keyword evidence="3 8" id="KW-0479">Metal-binding</keyword>
<dbReference type="Gene3D" id="1.10.760.10">
    <property type="entry name" value="Cytochrome c-like domain"/>
    <property type="match status" value="2"/>
</dbReference>
<organism evidence="10 11">
    <name type="scientific">Motilimonas cestriensis</name>
    <dbReference type="NCBI Taxonomy" id="2742685"/>
    <lineage>
        <taxon>Bacteria</taxon>
        <taxon>Pseudomonadati</taxon>
        <taxon>Pseudomonadota</taxon>
        <taxon>Gammaproteobacteria</taxon>
        <taxon>Alteromonadales</taxon>
        <taxon>Alteromonadales genera incertae sedis</taxon>
        <taxon>Motilimonas</taxon>
    </lineage>
</organism>
<protein>
    <submittedName>
        <fullName evidence="10">Di-heme enzyme</fullName>
    </submittedName>
</protein>
<dbReference type="RefSeq" id="WP_233051895.1">
    <property type="nucleotide sequence ID" value="NZ_JAIMJA010000004.1"/>
</dbReference>
<evidence type="ECO:0000256" key="2">
    <source>
        <dbReference type="ARBA" id="ARBA00022617"/>
    </source>
</evidence>
<dbReference type="SUPFAM" id="SSF46626">
    <property type="entry name" value="Cytochrome c"/>
    <property type="match status" value="2"/>
</dbReference>
<dbReference type="PROSITE" id="PS51007">
    <property type="entry name" value="CYTC"/>
    <property type="match status" value="1"/>
</dbReference>
<evidence type="ECO:0000256" key="8">
    <source>
        <dbReference type="PROSITE-ProRule" id="PRU00433"/>
    </source>
</evidence>
<accession>A0ABS8WAC8</accession>
<sequence>MRLVVCLGLLILCIWGWSKWQGGKEQQALAELGRHLFYDKRLSANNNLACSDCHQQAYAFADSRRLSFNTHGKAGRRNSLALFNLASYDSFTWANPLQTDLSFQALIPLFSDDPVEMAAPEIDLLAQNLTLSQYDYAPLFDAAFGDAEISLTRITAALAAFQMTLQSYNSPYDQYLAGNKQALSNEAIAGMALFESERLGCRRCHGGINFNQTIDAQGRVQRNTFHNTGLYYSDTGYPESDLGLYEVSFAEADNGKFRAPSLRNLTLTAPYMHDGSMAYLAQVIDHYSRGGSLNLQGVQGDGKLNPNKSELIVGFALTELEKNQLIAFLASLTDYELIQTPDFSAPKK</sequence>
<gene>
    <name evidence="10" type="ORF">K6Y31_05935</name>
</gene>
<evidence type="ECO:0000313" key="10">
    <source>
        <dbReference type="EMBL" id="MCE2594350.1"/>
    </source>
</evidence>
<dbReference type="InterPro" id="IPR023929">
    <property type="entry name" value="MbnH-like"/>
</dbReference>
<keyword evidence="11" id="KW-1185">Reference proteome</keyword>
<dbReference type="EMBL" id="JAIMJA010000004">
    <property type="protein sequence ID" value="MCE2594350.1"/>
    <property type="molecule type" value="Genomic_DNA"/>
</dbReference>
<keyword evidence="7 8" id="KW-0408">Iron</keyword>
<comment type="caution">
    <text evidence="10">The sequence shown here is derived from an EMBL/GenBank/DDBJ whole genome shotgun (WGS) entry which is preliminary data.</text>
</comment>
<evidence type="ECO:0000256" key="6">
    <source>
        <dbReference type="ARBA" id="ARBA00023002"/>
    </source>
</evidence>
<keyword evidence="4" id="KW-0732">Signal</keyword>
<dbReference type="InterPro" id="IPR051395">
    <property type="entry name" value="Cytochrome_c_Peroxidase/MauG"/>
</dbReference>
<dbReference type="PIRSF" id="PIRSF000294">
    <property type="entry name" value="Cytochrome-c_peroxidase"/>
    <property type="match status" value="1"/>
</dbReference>
<evidence type="ECO:0000313" key="11">
    <source>
        <dbReference type="Proteomes" id="UP001201273"/>
    </source>
</evidence>
<evidence type="ECO:0000256" key="7">
    <source>
        <dbReference type="ARBA" id="ARBA00023004"/>
    </source>
</evidence>
<evidence type="ECO:0000256" key="5">
    <source>
        <dbReference type="ARBA" id="ARBA00022764"/>
    </source>
</evidence>
<feature type="domain" description="Cytochrome c" evidence="9">
    <location>
        <begin position="185"/>
        <end position="333"/>
    </location>
</feature>
<dbReference type="InterPro" id="IPR026259">
    <property type="entry name" value="MauG/Cytc_peroxidase"/>
</dbReference>
<dbReference type="InterPro" id="IPR036909">
    <property type="entry name" value="Cyt_c-like_dom_sf"/>
</dbReference>
<keyword evidence="5" id="KW-0574">Periplasm</keyword>
<evidence type="ECO:0000256" key="3">
    <source>
        <dbReference type="ARBA" id="ARBA00022723"/>
    </source>
</evidence>
<reference evidence="10 11" key="1">
    <citation type="journal article" date="2022" name="Environ. Microbiol. Rep.">
        <title>Eco-phylogenetic analyses reveal divergent evolution of vitamin B12 metabolism in the marine bacterial family 'Psychromonadaceae'.</title>
        <authorList>
            <person name="Jin X."/>
            <person name="Yang Y."/>
            <person name="Cao H."/>
            <person name="Gao B."/>
            <person name="Zhao Z."/>
        </authorList>
    </citation>
    <scope>NUCLEOTIDE SEQUENCE [LARGE SCALE GENOMIC DNA]</scope>
    <source>
        <strain evidence="10 11">MKS20</strain>
    </source>
</reference>
<dbReference type="InterPro" id="IPR009056">
    <property type="entry name" value="Cyt_c-like_dom"/>
</dbReference>
<evidence type="ECO:0000256" key="1">
    <source>
        <dbReference type="ARBA" id="ARBA00004418"/>
    </source>
</evidence>
<dbReference type="PANTHER" id="PTHR30600">
    <property type="entry name" value="CYTOCHROME C PEROXIDASE-RELATED"/>
    <property type="match status" value="1"/>
</dbReference>
<dbReference type="InterPro" id="IPR004852">
    <property type="entry name" value="Di-haem_cyt_c_peroxidsae"/>
</dbReference>
<comment type="subcellular location">
    <subcellularLocation>
        <location evidence="1">Periplasm</location>
    </subcellularLocation>
</comment>
<keyword evidence="6" id="KW-0560">Oxidoreductase</keyword>
<keyword evidence="2 8" id="KW-0349">Heme</keyword>
<evidence type="ECO:0000256" key="4">
    <source>
        <dbReference type="ARBA" id="ARBA00022729"/>
    </source>
</evidence>
<evidence type="ECO:0000259" key="9">
    <source>
        <dbReference type="PROSITE" id="PS51007"/>
    </source>
</evidence>
<proteinExistence type="predicted"/>